<gene>
    <name evidence="3" type="ORF">V6N11_016980</name>
</gene>
<organism evidence="3 4">
    <name type="scientific">Hibiscus sabdariffa</name>
    <name type="common">roselle</name>
    <dbReference type="NCBI Taxonomy" id="183260"/>
    <lineage>
        <taxon>Eukaryota</taxon>
        <taxon>Viridiplantae</taxon>
        <taxon>Streptophyta</taxon>
        <taxon>Embryophyta</taxon>
        <taxon>Tracheophyta</taxon>
        <taxon>Spermatophyta</taxon>
        <taxon>Magnoliopsida</taxon>
        <taxon>eudicotyledons</taxon>
        <taxon>Gunneridae</taxon>
        <taxon>Pentapetalae</taxon>
        <taxon>rosids</taxon>
        <taxon>malvids</taxon>
        <taxon>Malvales</taxon>
        <taxon>Malvaceae</taxon>
        <taxon>Malvoideae</taxon>
        <taxon>Hibiscus</taxon>
    </lineage>
</organism>
<evidence type="ECO:0000259" key="2">
    <source>
        <dbReference type="Pfam" id="PF01156"/>
    </source>
</evidence>
<sequence length="327" mass="36491">MINAISSGARAVFLMGAHTNFAIFLMTCPHLKKNVEHIYAMGGSVRPYCLKNDGSDNSRECSDIGHLYPQDSSPYAEFNIFSDPFAAYEVLHSGIPFTLIPLDATNTVPVTLSIMRYSQNHEGENEFAEMQYMNITAVTLNLNQPYGALGGSNPLITGIQCQSLMYTRCSNGNARSLLPSERKRKMSDNANRTGWLDERRYRDGNVSVLVAVKGKANQDEGSTDHSIRECKLSDSGVYIVRHKCNAYDNSKENVFTVRSNGYEEFNMFLNPSATRVVFTSSMNITLVPLQMQGRVCSFYAIFIKIYATTQTSCVCPRFNFETLAITT</sequence>
<dbReference type="InterPro" id="IPR036452">
    <property type="entry name" value="Ribo_hydro-like"/>
</dbReference>
<dbReference type="Gene3D" id="3.90.245.10">
    <property type="entry name" value="Ribonucleoside hydrolase-like"/>
    <property type="match status" value="2"/>
</dbReference>
<evidence type="ECO:0000256" key="1">
    <source>
        <dbReference type="ARBA" id="ARBA00009176"/>
    </source>
</evidence>
<accession>A0ABR2TWR9</accession>
<protein>
    <recommendedName>
        <fullName evidence="2">Inosine/uridine-preferring nucleoside hydrolase domain-containing protein</fullName>
    </recommendedName>
</protein>
<feature type="domain" description="Inosine/uridine-preferring nucleoside hydrolase" evidence="2">
    <location>
        <begin position="11"/>
        <end position="120"/>
    </location>
</feature>
<comment type="similarity">
    <text evidence="1">Belongs to the IUNH family.</text>
</comment>
<dbReference type="SUPFAM" id="SSF53590">
    <property type="entry name" value="Nucleoside hydrolase"/>
    <property type="match status" value="2"/>
</dbReference>
<dbReference type="InterPro" id="IPR001910">
    <property type="entry name" value="Inosine/uridine_hydrolase_dom"/>
</dbReference>
<reference evidence="3 4" key="1">
    <citation type="journal article" date="2024" name="G3 (Bethesda)">
        <title>Genome assembly of Hibiscus sabdariffa L. provides insights into metabolisms of medicinal natural products.</title>
        <authorList>
            <person name="Kim T."/>
        </authorList>
    </citation>
    <scope>NUCLEOTIDE SEQUENCE [LARGE SCALE GENOMIC DNA]</scope>
    <source>
        <strain evidence="3">TK-2024</strain>
        <tissue evidence="3">Old leaves</tissue>
    </source>
</reference>
<evidence type="ECO:0000313" key="3">
    <source>
        <dbReference type="EMBL" id="KAK9041892.1"/>
    </source>
</evidence>
<name>A0ABR2TWR9_9ROSI</name>
<dbReference type="Proteomes" id="UP001396334">
    <property type="component" value="Unassembled WGS sequence"/>
</dbReference>
<evidence type="ECO:0000313" key="4">
    <source>
        <dbReference type="Proteomes" id="UP001396334"/>
    </source>
</evidence>
<keyword evidence="4" id="KW-1185">Reference proteome</keyword>
<dbReference type="PANTHER" id="PTHR46692:SF2">
    <property type="entry name" value="INOSINE_URIDINE-PREFERRING NUCLEOSIDE HYDROLASE DOMAIN-CONTAINING PROTEIN"/>
    <property type="match status" value="1"/>
</dbReference>
<proteinExistence type="inferred from homology"/>
<dbReference type="EMBL" id="JBBPBN010000004">
    <property type="protein sequence ID" value="KAK9041892.1"/>
    <property type="molecule type" value="Genomic_DNA"/>
</dbReference>
<comment type="caution">
    <text evidence="3">The sequence shown here is derived from an EMBL/GenBank/DDBJ whole genome shotgun (WGS) entry which is preliminary data.</text>
</comment>
<dbReference type="PANTHER" id="PTHR46692">
    <property type="entry name" value="INOSINE-URIDINE PREFERRING NUCLEOSIDE HYDROLASE FAMILY PROTEIN"/>
    <property type="match status" value="1"/>
</dbReference>
<dbReference type="Pfam" id="PF01156">
    <property type="entry name" value="IU_nuc_hydro"/>
    <property type="match status" value="1"/>
</dbReference>